<keyword evidence="5" id="KW-0175">Coiled coil</keyword>
<dbReference type="SUPFAM" id="SSF51064">
    <property type="entry name" value="Head domain of nucleotide exchange factor GrpE"/>
    <property type="match status" value="1"/>
</dbReference>
<dbReference type="GO" id="GO:0051082">
    <property type="term" value="F:unfolded protein binding"/>
    <property type="evidence" value="ECO:0007669"/>
    <property type="project" value="TreeGrafter"/>
</dbReference>
<dbReference type="Pfam" id="PF01025">
    <property type="entry name" value="GrpE"/>
    <property type="match status" value="1"/>
</dbReference>
<accession>A0A1G1WS80</accession>
<comment type="subunit">
    <text evidence="3">Homodimer.</text>
</comment>
<reference evidence="6 7" key="1">
    <citation type="journal article" date="2016" name="Nat. Commun.">
        <title>Thousands of microbial genomes shed light on interconnected biogeochemical processes in an aquifer system.</title>
        <authorList>
            <person name="Anantharaman K."/>
            <person name="Brown C.T."/>
            <person name="Hug L.A."/>
            <person name="Sharon I."/>
            <person name="Castelle C.J."/>
            <person name="Probst A.J."/>
            <person name="Thomas B.C."/>
            <person name="Singh A."/>
            <person name="Wilkins M.J."/>
            <person name="Karaoz U."/>
            <person name="Brodie E.L."/>
            <person name="Williams K.H."/>
            <person name="Hubbard S.S."/>
            <person name="Banfield J.F."/>
        </authorList>
    </citation>
    <scope>NUCLEOTIDE SEQUENCE [LARGE SCALE GENOMIC DNA]</scope>
</reference>
<evidence type="ECO:0000256" key="1">
    <source>
        <dbReference type="ARBA" id="ARBA00009054"/>
    </source>
</evidence>
<dbReference type="CDD" id="cd00446">
    <property type="entry name" value="GrpE"/>
    <property type="match status" value="1"/>
</dbReference>
<evidence type="ECO:0000256" key="3">
    <source>
        <dbReference type="HAMAP-Rule" id="MF_01151"/>
    </source>
</evidence>
<name>A0A1G1WS80_9BACT</name>
<proteinExistence type="inferred from homology"/>
<dbReference type="InterPro" id="IPR013805">
    <property type="entry name" value="GrpE_CC"/>
</dbReference>
<comment type="function">
    <text evidence="3">Participates actively in the response to hyperosmotic and heat shock by preventing the aggregation of stress-denatured proteins, in association with DnaK and GrpE. It is the nucleotide exchange factor for DnaK and may function as a thermosensor. Unfolded proteins bind initially to DnaJ; upon interaction with the DnaJ-bound protein, DnaK hydrolyzes its bound ATP, resulting in the formation of a stable complex. GrpE releases ADP from DnaK; ATP binding to DnaK triggers the release of the substrate protein, thus completing the reaction cycle. Several rounds of ATP-dependent interactions between DnaJ, DnaK and GrpE are required for fully efficient folding.</text>
</comment>
<dbReference type="HAMAP" id="MF_01151">
    <property type="entry name" value="GrpE"/>
    <property type="match status" value="1"/>
</dbReference>
<dbReference type="GO" id="GO:0042803">
    <property type="term" value="F:protein homodimerization activity"/>
    <property type="evidence" value="ECO:0007669"/>
    <property type="project" value="InterPro"/>
</dbReference>
<dbReference type="AlphaFoldDB" id="A0A1G1WS80"/>
<evidence type="ECO:0000256" key="4">
    <source>
        <dbReference type="RuleBase" id="RU004478"/>
    </source>
</evidence>
<sequence length="146" mass="16245">MAKEKVDKEKEELRTQLARALADYANLSRRVEEEKKTVIKFANVVLVAKFLEVLDALEAAQKIIQSEGLAFVIEKFRAVIASEGIKEIPTLGQKFDPHKHEAIDTTAGNEDGKIGEVIEKGYELDGKVIRPVRVKVTKKSQGKDNG</sequence>
<dbReference type="InterPro" id="IPR000740">
    <property type="entry name" value="GrpE"/>
</dbReference>
<feature type="coiled-coil region" evidence="5">
    <location>
        <begin position="3"/>
        <end position="37"/>
    </location>
</feature>
<evidence type="ECO:0000313" key="7">
    <source>
        <dbReference type="Proteomes" id="UP000178068"/>
    </source>
</evidence>
<dbReference type="GO" id="GO:0006457">
    <property type="term" value="P:protein folding"/>
    <property type="evidence" value="ECO:0007669"/>
    <property type="project" value="InterPro"/>
</dbReference>
<gene>
    <name evidence="3" type="primary">grpE</name>
    <name evidence="6" type="ORF">A3F35_01820</name>
</gene>
<dbReference type="Gene3D" id="2.30.22.10">
    <property type="entry name" value="Head domain of nucleotide exchange factor GrpE"/>
    <property type="match status" value="1"/>
</dbReference>
<dbReference type="GO" id="GO:0000774">
    <property type="term" value="F:adenyl-nucleotide exchange factor activity"/>
    <property type="evidence" value="ECO:0007669"/>
    <property type="project" value="InterPro"/>
</dbReference>
<dbReference type="PANTHER" id="PTHR21237">
    <property type="entry name" value="GRPE PROTEIN"/>
    <property type="match status" value="1"/>
</dbReference>
<comment type="similarity">
    <text evidence="1 3 4">Belongs to the GrpE family.</text>
</comment>
<evidence type="ECO:0000313" key="6">
    <source>
        <dbReference type="EMBL" id="OGY30441.1"/>
    </source>
</evidence>
<dbReference type="GO" id="GO:0005737">
    <property type="term" value="C:cytoplasm"/>
    <property type="evidence" value="ECO:0007669"/>
    <property type="project" value="UniProtKB-SubCell"/>
</dbReference>
<dbReference type="SUPFAM" id="SSF58014">
    <property type="entry name" value="Coiled-coil domain of nucleotide exchange factor GrpE"/>
    <property type="match status" value="1"/>
</dbReference>
<comment type="caution">
    <text evidence="6">The sequence shown here is derived from an EMBL/GenBank/DDBJ whole genome shotgun (WGS) entry which is preliminary data.</text>
</comment>
<evidence type="ECO:0000256" key="5">
    <source>
        <dbReference type="SAM" id="Coils"/>
    </source>
</evidence>
<dbReference type="GO" id="GO:0051087">
    <property type="term" value="F:protein-folding chaperone binding"/>
    <property type="evidence" value="ECO:0007669"/>
    <property type="project" value="InterPro"/>
</dbReference>
<keyword evidence="3" id="KW-0346">Stress response</keyword>
<dbReference type="Gene3D" id="3.90.20.20">
    <property type="match status" value="1"/>
</dbReference>
<dbReference type="InterPro" id="IPR009012">
    <property type="entry name" value="GrpE_head"/>
</dbReference>
<keyword evidence="3" id="KW-0963">Cytoplasm</keyword>
<dbReference type="PRINTS" id="PR00773">
    <property type="entry name" value="GRPEPROTEIN"/>
</dbReference>
<evidence type="ECO:0000256" key="2">
    <source>
        <dbReference type="ARBA" id="ARBA00023186"/>
    </source>
</evidence>
<protein>
    <recommendedName>
        <fullName evidence="3">Protein GrpE</fullName>
    </recommendedName>
    <alternativeName>
        <fullName evidence="3">HSP-70 cofactor</fullName>
    </alternativeName>
</protein>
<dbReference type="PANTHER" id="PTHR21237:SF23">
    <property type="entry name" value="GRPE PROTEIN HOMOLOG, MITOCHONDRIAL"/>
    <property type="match status" value="1"/>
</dbReference>
<dbReference type="Proteomes" id="UP000178068">
    <property type="component" value="Unassembled WGS sequence"/>
</dbReference>
<organism evidence="6 7">
    <name type="scientific">Candidatus Woykebacteria bacterium RIFCSPHIGHO2_12_FULL_45_10</name>
    <dbReference type="NCBI Taxonomy" id="1802603"/>
    <lineage>
        <taxon>Bacteria</taxon>
        <taxon>Candidatus Woykeibacteriota</taxon>
    </lineage>
</organism>
<dbReference type="EMBL" id="MHCZ01000003">
    <property type="protein sequence ID" value="OGY30441.1"/>
    <property type="molecule type" value="Genomic_DNA"/>
</dbReference>
<keyword evidence="2 3" id="KW-0143">Chaperone</keyword>
<comment type="subcellular location">
    <subcellularLocation>
        <location evidence="3">Cytoplasm</location>
    </subcellularLocation>
</comment>
<dbReference type="STRING" id="1802603.A3F35_01820"/>